<dbReference type="PANTHER" id="PTHR15140">
    <property type="entry name" value="TUBULIN-SPECIFIC CHAPERONE E"/>
    <property type="match status" value="1"/>
</dbReference>
<accession>A0A1S3Z806</accession>
<name>A0A1S3Z806_TOBAC</name>
<dbReference type="PaxDb" id="4097-A0A1S3Z806"/>
<evidence type="ECO:0000313" key="2">
    <source>
        <dbReference type="RefSeq" id="XP_016460610.1"/>
    </source>
</evidence>
<keyword evidence="1" id="KW-1185">Reference proteome</keyword>
<dbReference type="OrthoDB" id="1305552at2759"/>
<dbReference type="Gene3D" id="3.80.10.10">
    <property type="entry name" value="Ribonuclease Inhibitor"/>
    <property type="match status" value="1"/>
</dbReference>
<dbReference type="PANTHER" id="PTHR15140:SF33">
    <property type="entry name" value="LATE BLIGHT RESISTANCE PROTEIN HOMOLOG R1A-3 ISOFORM X1"/>
    <property type="match status" value="1"/>
</dbReference>
<reference evidence="2" key="2">
    <citation type="submission" date="2025-08" db="UniProtKB">
        <authorList>
            <consortium name="RefSeq"/>
        </authorList>
    </citation>
    <scope>IDENTIFICATION</scope>
    <source>
        <tissue evidence="2">Leaf</tissue>
    </source>
</reference>
<gene>
    <name evidence="2" type="primary">LOC107784063</name>
</gene>
<dbReference type="AlphaFoldDB" id="A0A1S3Z806"/>
<dbReference type="InterPro" id="IPR032675">
    <property type="entry name" value="LRR_dom_sf"/>
</dbReference>
<reference evidence="1" key="1">
    <citation type="journal article" date="2014" name="Nat. Commun.">
        <title>The tobacco genome sequence and its comparison with those of tomato and potato.</title>
        <authorList>
            <person name="Sierro N."/>
            <person name="Battey J.N."/>
            <person name="Ouadi S."/>
            <person name="Bakaher N."/>
            <person name="Bovet L."/>
            <person name="Willig A."/>
            <person name="Goepfert S."/>
            <person name="Peitsch M.C."/>
            <person name="Ivanov N.V."/>
        </authorList>
    </citation>
    <scope>NUCLEOTIDE SEQUENCE [LARGE SCALE GENOMIC DNA]</scope>
</reference>
<sequence length="210" mass="24235">MSKNLIYGNIDDYESSKESRLLENLVHLHQLETLSLCVESWHYSTVTIPSAKAFPPMLKKLKLLRTGLMWEDLNIIGELPTLEVLKLMLSACRGEEWQPTEGGFTRLKLLLIEGNHLKYWKAPADNFPVLERLVIRDCTELDEIPIEFADILSLQLIELQGCKLELEAFAARIQHEQEDIGNKPVDVRTSNTYLRYAFGYESYELDDCPY</sequence>
<evidence type="ECO:0000313" key="1">
    <source>
        <dbReference type="Proteomes" id="UP000790787"/>
    </source>
</evidence>
<dbReference type="OMA" id="NIMCELP"/>
<dbReference type="Proteomes" id="UP000790787">
    <property type="component" value="Chromosome 21"/>
</dbReference>
<dbReference type="SUPFAM" id="SSF52058">
    <property type="entry name" value="L domain-like"/>
    <property type="match status" value="1"/>
</dbReference>
<dbReference type="GeneID" id="107784063"/>
<proteinExistence type="predicted"/>
<dbReference type="RefSeq" id="XP_016460610.1">
    <property type="nucleotide sequence ID" value="XM_016605124.2"/>
</dbReference>
<protein>
    <submittedName>
        <fullName evidence="2">Late blight resistance protein homolog R1A-4</fullName>
    </submittedName>
</protein>
<organism evidence="1 2">
    <name type="scientific">Nicotiana tabacum</name>
    <name type="common">Common tobacco</name>
    <dbReference type="NCBI Taxonomy" id="4097"/>
    <lineage>
        <taxon>Eukaryota</taxon>
        <taxon>Viridiplantae</taxon>
        <taxon>Streptophyta</taxon>
        <taxon>Embryophyta</taxon>
        <taxon>Tracheophyta</taxon>
        <taxon>Spermatophyta</taxon>
        <taxon>Magnoliopsida</taxon>
        <taxon>eudicotyledons</taxon>
        <taxon>Gunneridae</taxon>
        <taxon>Pentapetalae</taxon>
        <taxon>asterids</taxon>
        <taxon>lamiids</taxon>
        <taxon>Solanales</taxon>
        <taxon>Solanaceae</taxon>
        <taxon>Nicotianoideae</taxon>
        <taxon>Nicotianeae</taxon>
        <taxon>Nicotiana</taxon>
    </lineage>
</organism>
<dbReference type="RefSeq" id="XP_016460610.1">
    <property type="nucleotide sequence ID" value="XM_016605124.1"/>
</dbReference>
<dbReference type="KEGG" id="nta:107784063"/>